<dbReference type="Pfam" id="PF07486">
    <property type="entry name" value="Hydrolase_2"/>
    <property type="match status" value="1"/>
</dbReference>
<sequence>MAVVRRRASDIRLLARMMRGEAEGELDQGILMVGNVGVNRIRANCSDFKGIRTIPQMVYQRTCPTCSHYAFEVVEKPTFYQKPRNKDIRLAERAVDGMRLWPATQALWYMNPKYINHDVCVTPYWPTRNARFVGRYKHHCFYVATYKECPHFGY</sequence>
<dbReference type="InterPro" id="IPR042047">
    <property type="entry name" value="SleB_dom1"/>
</dbReference>
<dbReference type="Gene3D" id="1.10.10.2520">
    <property type="entry name" value="Cell wall hydrolase SleB, domain 1"/>
    <property type="match status" value="1"/>
</dbReference>
<dbReference type="eggNOG" id="COG3773">
    <property type="taxonomic scope" value="Bacteria"/>
</dbReference>
<keyword evidence="3" id="KW-1185">Reference proteome</keyword>
<dbReference type="Proteomes" id="UP000027931">
    <property type="component" value="Unassembled WGS sequence"/>
</dbReference>
<proteinExistence type="predicted"/>
<accession>A0A074LGE8</accession>
<protein>
    <recommendedName>
        <fullName evidence="1">Cell wall hydrolase SleB domain-containing protein</fullName>
    </recommendedName>
</protein>
<evidence type="ECO:0000259" key="1">
    <source>
        <dbReference type="Pfam" id="PF07486"/>
    </source>
</evidence>
<comment type="caution">
    <text evidence="2">The sequence shown here is derived from an EMBL/GenBank/DDBJ whole genome shotgun (WGS) entry which is preliminary data.</text>
</comment>
<evidence type="ECO:0000313" key="2">
    <source>
        <dbReference type="EMBL" id="KEO81306.1"/>
    </source>
</evidence>
<gene>
    <name evidence="2" type="ORF">EL26_21370</name>
</gene>
<reference evidence="2 3" key="1">
    <citation type="journal article" date="2013" name="Int. J. Syst. Evol. Microbiol.">
        <title>Tumebacillus flagellatus sp. nov., an alpha-amylase/pullulanase-producing bacterium isolated from cassava wastewater.</title>
        <authorList>
            <person name="Wang Q."/>
            <person name="Xie N."/>
            <person name="Qin Y."/>
            <person name="Shen N."/>
            <person name="Zhu J."/>
            <person name="Mi H."/>
            <person name="Huang R."/>
        </authorList>
    </citation>
    <scope>NUCLEOTIDE SEQUENCE [LARGE SCALE GENOMIC DNA]</scope>
    <source>
        <strain evidence="2 3">GST4</strain>
    </source>
</reference>
<organism evidence="2 3">
    <name type="scientific">Tumebacillus flagellatus</name>
    <dbReference type="NCBI Taxonomy" id="1157490"/>
    <lineage>
        <taxon>Bacteria</taxon>
        <taxon>Bacillati</taxon>
        <taxon>Bacillota</taxon>
        <taxon>Bacilli</taxon>
        <taxon>Bacillales</taxon>
        <taxon>Alicyclobacillaceae</taxon>
        <taxon>Tumebacillus</taxon>
    </lineage>
</organism>
<evidence type="ECO:0000313" key="3">
    <source>
        <dbReference type="Proteomes" id="UP000027931"/>
    </source>
</evidence>
<dbReference type="OrthoDB" id="1642705at2"/>
<name>A0A074LGE8_9BACL</name>
<feature type="domain" description="Cell wall hydrolase SleB" evidence="1">
    <location>
        <begin position="24"/>
        <end position="142"/>
    </location>
</feature>
<dbReference type="EMBL" id="JMIR01000040">
    <property type="protein sequence ID" value="KEO81306.1"/>
    <property type="molecule type" value="Genomic_DNA"/>
</dbReference>
<dbReference type="RefSeq" id="WP_038093520.1">
    <property type="nucleotide sequence ID" value="NZ_JMIR01000040.1"/>
</dbReference>
<dbReference type="GO" id="GO:0016787">
    <property type="term" value="F:hydrolase activity"/>
    <property type="evidence" value="ECO:0007669"/>
    <property type="project" value="InterPro"/>
</dbReference>
<dbReference type="InterPro" id="IPR011105">
    <property type="entry name" value="Cell_wall_hydrolase_SleB"/>
</dbReference>
<dbReference type="AlphaFoldDB" id="A0A074LGE8"/>
<dbReference type="STRING" id="1157490.EL26_21370"/>